<dbReference type="Gene3D" id="2.60.40.10">
    <property type="entry name" value="Immunoglobulins"/>
    <property type="match status" value="1"/>
</dbReference>
<dbReference type="EMBL" id="LVLJ01000630">
    <property type="protein sequence ID" value="OAE33555.1"/>
    <property type="molecule type" value="Genomic_DNA"/>
</dbReference>
<evidence type="ECO:0000313" key="6">
    <source>
        <dbReference type="Proteomes" id="UP000077202"/>
    </source>
</evidence>
<dbReference type="InterPro" id="IPR015202">
    <property type="entry name" value="GO-like_E_set"/>
</dbReference>
<dbReference type="Gene3D" id="2.130.10.80">
    <property type="entry name" value="Galactose oxidase/kelch, beta-propeller"/>
    <property type="match status" value="1"/>
</dbReference>
<feature type="domain" description="Glyoxal oxidase N-terminal" evidence="3">
    <location>
        <begin position="82"/>
        <end position="468"/>
    </location>
</feature>
<dbReference type="InterPro" id="IPR037293">
    <property type="entry name" value="Gal_Oxidase_central_sf"/>
</dbReference>
<name>A0A176WMB5_MARPO</name>
<dbReference type="SUPFAM" id="SSF81296">
    <property type="entry name" value="E set domains"/>
    <property type="match status" value="1"/>
</dbReference>
<feature type="domain" description="Galactose oxidase-like Early set" evidence="4">
    <location>
        <begin position="501"/>
        <end position="591"/>
    </location>
</feature>
<dbReference type="PANTHER" id="PTHR32208:SF54">
    <property type="entry name" value="ALDEHYDE OXIDASE GLOX-LIKE"/>
    <property type="match status" value="1"/>
</dbReference>
<evidence type="ECO:0008006" key="7">
    <source>
        <dbReference type="Google" id="ProtNLM"/>
    </source>
</evidence>
<dbReference type="InterPro" id="IPR014756">
    <property type="entry name" value="Ig_E-set"/>
</dbReference>
<dbReference type="Proteomes" id="UP000077202">
    <property type="component" value="Unassembled WGS sequence"/>
</dbReference>
<gene>
    <name evidence="5" type="ORF">AXG93_2139s1080</name>
</gene>
<evidence type="ECO:0000313" key="5">
    <source>
        <dbReference type="EMBL" id="OAE33555.1"/>
    </source>
</evidence>
<sequence>MDARRDKSKLGTKTGQKVGQNMFRNARGLTNAMHHRMMILLICVIGLLRFRAGGVEVVASNDEAANSGHWSVELRNGGVSAMHMTLTHENTVVYFDMTDIGASLLSLPDGQCRVDQFDEVLKRDCWAHAVEYTIASAETRPLEIKTDTWCSSGSFASNGTLIQTGGWGDGYRVVRYFNPCPRGGNCDWIEAPNALQEKRWYASNQVLPNDGQVVVGGRGEPTYEFVPRRRQDEGTYKLPLLVDTYEAGAENNLYPFVYLNSDGTLFIFANRDSILLNLQTNSIVKKFPRMPGDGSRNYPSSGSSVILPLTFEDDFHKVEVMVCGGSPPSAYQQAQLGNFLTALDTCGRLVITDANPDWQMEKMPGPRVLSDMVILPTGDVLIINGCQQGTGGWGLGRSPVLSPYLYTPHNANWQIMAESTVPRMYHSSAVLIPDGRVLVGGSNTNRYYNFTGVMFPTELRIEAFSPPYLHSSQDDLRPSSVTGLPHQRDRENPSGQSGLVIYYGEDFTISFRLPWRGSYRRDGSSLEYRLNAPPFCTHSFSQNQRQLVLKATTSGYGTFRWARITAPSSAVVAPAGYYLLFVVHEGVPSSAFSNIHENLEFDTVGNS</sequence>
<protein>
    <recommendedName>
        <fullName evidence="7">Galactose oxidase-like Early set domain-containing protein</fullName>
    </recommendedName>
</protein>
<organism evidence="5 6">
    <name type="scientific">Marchantia polymorpha subsp. ruderalis</name>
    <dbReference type="NCBI Taxonomy" id="1480154"/>
    <lineage>
        <taxon>Eukaryota</taxon>
        <taxon>Viridiplantae</taxon>
        <taxon>Streptophyta</taxon>
        <taxon>Embryophyta</taxon>
        <taxon>Marchantiophyta</taxon>
        <taxon>Marchantiopsida</taxon>
        <taxon>Marchantiidae</taxon>
        <taxon>Marchantiales</taxon>
        <taxon>Marchantiaceae</taxon>
        <taxon>Marchantia</taxon>
    </lineage>
</organism>
<dbReference type="Pfam" id="PF07250">
    <property type="entry name" value="Glyoxal_oxid_N"/>
    <property type="match status" value="1"/>
</dbReference>
<dbReference type="SUPFAM" id="SSF50965">
    <property type="entry name" value="Galactose oxidase, central domain"/>
    <property type="match status" value="1"/>
</dbReference>
<dbReference type="InterPro" id="IPR009880">
    <property type="entry name" value="Glyoxal_oxidase_N"/>
</dbReference>
<reference evidence="5" key="1">
    <citation type="submission" date="2016-03" db="EMBL/GenBank/DDBJ databases">
        <title>Mechanisms controlling the formation of the plant cell surface in tip-growing cells are functionally conserved among land plants.</title>
        <authorList>
            <person name="Honkanen S."/>
            <person name="Jones V.A."/>
            <person name="Morieri G."/>
            <person name="Champion C."/>
            <person name="Hetherington A.J."/>
            <person name="Kelly S."/>
            <person name="Saint-Marcoux D."/>
            <person name="Proust H."/>
            <person name="Prescott H."/>
            <person name="Dolan L."/>
        </authorList>
    </citation>
    <scope>NUCLEOTIDE SEQUENCE [LARGE SCALE GENOMIC DNA]</scope>
    <source>
        <tissue evidence="5">Whole gametophyte</tissue>
    </source>
</reference>
<dbReference type="Pfam" id="PF09118">
    <property type="entry name" value="GO-like_E_set"/>
    <property type="match status" value="1"/>
</dbReference>
<accession>A0A176WMB5</accession>
<evidence type="ECO:0000259" key="4">
    <source>
        <dbReference type="Pfam" id="PF09118"/>
    </source>
</evidence>
<feature type="region of interest" description="Disordered" evidence="2">
    <location>
        <begin position="470"/>
        <end position="495"/>
    </location>
</feature>
<keyword evidence="6" id="KW-1185">Reference proteome</keyword>
<evidence type="ECO:0000256" key="1">
    <source>
        <dbReference type="ARBA" id="ARBA00022729"/>
    </source>
</evidence>
<comment type="caution">
    <text evidence="5">The sequence shown here is derived from an EMBL/GenBank/DDBJ whole genome shotgun (WGS) entry which is preliminary data.</text>
</comment>
<dbReference type="CDD" id="cd02851">
    <property type="entry name" value="E_set_GO_C"/>
    <property type="match status" value="1"/>
</dbReference>
<dbReference type="InterPro" id="IPR013783">
    <property type="entry name" value="Ig-like_fold"/>
</dbReference>
<proteinExistence type="predicted"/>
<dbReference type="AlphaFoldDB" id="A0A176WMB5"/>
<dbReference type="PANTHER" id="PTHR32208">
    <property type="entry name" value="SECRETED PROTEIN-RELATED"/>
    <property type="match status" value="1"/>
</dbReference>
<evidence type="ECO:0000259" key="3">
    <source>
        <dbReference type="Pfam" id="PF07250"/>
    </source>
</evidence>
<keyword evidence="1" id="KW-0732">Signal</keyword>
<dbReference type="InterPro" id="IPR011043">
    <property type="entry name" value="Gal_Oxase/kelch_b-propeller"/>
</dbReference>
<evidence type="ECO:0000256" key="2">
    <source>
        <dbReference type="SAM" id="MobiDB-lite"/>
    </source>
</evidence>